<sequence>MKLTWYGHSCFMLESRAGKVVFDPYADDFPPGLRLPQLAADLVLCSHGHGDHNAEEKVTLSGEQTDYTVESLCCWHDDEGGKKRGENLIRIVSGGGARVCHLGDVGHMLSKGQIKAIGHVDALLIPVGGYYTIDAGTARELADAIDAQLVIPMHYRGEGYGLAGIDTVEPFLALSKNVEFADGPSIELPDFGAPRTVVLKLR</sequence>
<dbReference type="InterPro" id="IPR036866">
    <property type="entry name" value="RibonucZ/Hydroxyglut_hydro"/>
</dbReference>
<accession>A0A9D1DLT3</accession>
<proteinExistence type="predicted"/>
<reference evidence="1" key="1">
    <citation type="submission" date="2020-10" db="EMBL/GenBank/DDBJ databases">
        <authorList>
            <person name="Gilroy R."/>
        </authorList>
    </citation>
    <scope>NUCLEOTIDE SEQUENCE</scope>
    <source>
        <strain evidence="1">ChiGjej3B3-7149</strain>
    </source>
</reference>
<organism evidence="1 2">
    <name type="scientific">Candidatus Scatomorpha intestinigallinarum</name>
    <dbReference type="NCBI Taxonomy" id="2840923"/>
    <lineage>
        <taxon>Bacteria</taxon>
        <taxon>Bacillati</taxon>
        <taxon>Bacillota</taxon>
        <taxon>Clostridia</taxon>
        <taxon>Eubacteriales</taxon>
        <taxon>Candidatus Scatomorpha</taxon>
    </lineage>
</organism>
<dbReference type="SUPFAM" id="SSF56281">
    <property type="entry name" value="Metallo-hydrolase/oxidoreductase"/>
    <property type="match status" value="1"/>
</dbReference>
<dbReference type="Pfam" id="PF13483">
    <property type="entry name" value="Lactamase_B_3"/>
    <property type="match status" value="1"/>
</dbReference>
<reference evidence="1" key="2">
    <citation type="journal article" date="2021" name="PeerJ">
        <title>Extensive microbial diversity within the chicken gut microbiome revealed by metagenomics and culture.</title>
        <authorList>
            <person name="Gilroy R."/>
            <person name="Ravi A."/>
            <person name="Getino M."/>
            <person name="Pursley I."/>
            <person name="Horton D.L."/>
            <person name="Alikhan N.F."/>
            <person name="Baker D."/>
            <person name="Gharbi K."/>
            <person name="Hall N."/>
            <person name="Watson M."/>
            <person name="Adriaenssens E.M."/>
            <person name="Foster-Nyarko E."/>
            <person name="Jarju S."/>
            <person name="Secka A."/>
            <person name="Antonio M."/>
            <person name="Oren A."/>
            <person name="Chaudhuri R.R."/>
            <person name="La Ragione R."/>
            <person name="Hildebrand F."/>
            <person name="Pallen M.J."/>
        </authorList>
    </citation>
    <scope>NUCLEOTIDE SEQUENCE</scope>
    <source>
        <strain evidence="1">ChiGjej3B3-7149</strain>
    </source>
</reference>
<dbReference type="Proteomes" id="UP000824238">
    <property type="component" value="Unassembled WGS sequence"/>
</dbReference>
<evidence type="ECO:0000313" key="2">
    <source>
        <dbReference type="Proteomes" id="UP000824238"/>
    </source>
</evidence>
<evidence type="ECO:0000313" key="1">
    <source>
        <dbReference type="EMBL" id="HIR55220.1"/>
    </source>
</evidence>
<dbReference type="PANTHER" id="PTHR42967:SF1">
    <property type="entry name" value="MBL FOLD METALLO-HYDROLASE"/>
    <property type="match status" value="1"/>
</dbReference>
<dbReference type="EMBL" id="DVHH01000157">
    <property type="protein sequence ID" value="HIR55220.1"/>
    <property type="molecule type" value="Genomic_DNA"/>
</dbReference>
<name>A0A9D1DLT3_9FIRM</name>
<dbReference type="PANTHER" id="PTHR42967">
    <property type="entry name" value="METAL DEPENDENT HYDROLASE"/>
    <property type="match status" value="1"/>
</dbReference>
<gene>
    <name evidence="1" type="ORF">IAD36_06500</name>
</gene>
<dbReference type="AlphaFoldDB" id="A0A9D1DLT3"/>
<comment type="caution">
    <text evidence="1">The sequence shown here is derived from an EMBL/GenBank/DDBJ whole genome shotgun (WGS) entry which is preliminary data.</text>
</comment>
<protein>
    <submittedName>
        <fullName evidence="1">MBL fold metallo-hydrolase</fullName>
    </submittedName>
</protein>
<dbReference type="Gene3D" id="3.60.15.10">
    <property type="entry name" value="Ribonuclease Z/Hydroxyacylglutathione hydrolase-like"/>
    <property type="match status" value="1"/>
</dbReference>